<evidence type="ECO:0000313" key="9">
    <source>
        <dbReference type="EMBL" id="KAJ6803915.1"/>
    </source>
</evidence>
<comment type="catalytic activity">
    <reaction evidence="1">
        <text>S-ubiquitinyl-[E2 ubiquitin-conjugating enzyme]-L-cysteine + [acceptor protein]-L-lysine = [E2 ubiquitin-conjugating enzyme]-L-cysteine + N(6)-ubiquitinyl-[acceptor protein]-L-lysine.</text>
        <dbReference type="EC" id="2.3.2.26"/>
    </reaction>
</comment>
<evidence type="ECO:0000256" key="1">
    <source>
        <dbReference type="ARBA" id="ARBA00000885"/>
    </source>
</evidence>
<comment type="similarity">
    <text evidence="2">Belongs to the UPL family. K-HECT subfamily.</text>
</comment>
<dbReference type="FunFam" id="3.30.2410.10:FF:000007">
    <property type="entry name" value="Putative E3 ubiquitin-protein ligase HECTD1"/>
    <property type="match status" value="1"/>
</dbReference>
<keyword evidence="4" id="KW-0808">Transferase</keyword>
<comment type="caution">
    <text evidence="9">The sequence shown here is derived from an EMBL/GenBank/DDBJ whole genome shotgun (WGS) entry which is preliminary data.</text>
</comment>
<feature type="region of interest" description="Disordered" evidence="7">
    <location>
        <begin position="401"/>
        <end position="423"/>
    </location>
</feature>
<feature type="compositionally biased region" description="Low complexity" evidence="7">
    <location>
        <begin position="258"/>
        <end position="268"/>
    </location>
</feature>
<reference evidence="9" key="2">
    <citation type="submission" date="2023-04" db="EMBL/GenBank/DDBJ databases">
        <authorList>
            <person name="Bruccoleri R.E."/>
            <person name="Oakeley E.J."/>
            <person name="Faust A.-M."/>
            <person name="Dessus-Babus S."/>
            <person name="Altorfer M."/>
            <person name="Burckhardt D."/>
            <person name="Oertli M."/>
            <person name="Naumann U."/>
            <person name="Petersen F."/>
            <person name="Wong J."/>
        </authorList>
    </citation>
    <scope>NUCLEOTIDE SEQUENCE</scope>
    <source>
        <strain evidence="9">GSM-AAB239-AS_SAM_17_03QT</strain>
        <tissue evidence="9">Leaf</tissue>
    </source>
</reference>
<dbReference type="SUPFAM" id="SSF56204">
    <property type="entry name" value="Hect, E3 ligase catalytic domain"/>
    <property type="match status" value="1"/>
</dbReference>
<evidence type="ECO:0000313" key="11">
    <source>
        <dbReference type="Proteomes" id="UP001140949"/>
    </source>
</evidence>
<keyword evidence="11" id="KW-1185">Reference proteome</keyword>
<feature type="active site" description="Glycyl thioester intermediate" evidence="6">
    <location>
        <position position="997"/>
    </location>
</feature>
<dbReference type="InterPro" id="IPR000569">
    <property type="entry name" value="HECT_dom"/>
</dbReference>
<dbReference type="Gene3D" id="3.30.2410.10">
    <property type="entry name" value="Hect, E3 ligase catalytic domain"/>
    <property type="match status" value="1"/>
</dbReference>
<dbReference type="CDD" id="cd00078">
    <property type="entry name" value="HECTc"/>
    <property type="match status" value="1"/>
</dbReference>
<evidence type="ECO:0000256" key="4">
    <source>
        <dbReference type="ARBA" id="ARBA00022679"/>
    </source>
</evidence>
<dbReference type="GO" id="GO:0061630">
    <property type="term" value="F:ubiquitin protein ligase activity"/>
    <property type="evidence" value="ECO:0007669"/>
    <property type="project" value="UniProtKB-EC"/>
</dbReference>
<sequence>MTILVQKLQNALSSLERFPVVLSHSARSSGGGSARLSSGLSALSQPFKLRLCRAQGEKSLRDYSSNIVLIDPLATLAAVEEFLWPRVQRSDSGQKPSALAGNSDAGTTSTVSGAPSPSASTPASARRPSTRSRSSVTIGSAARKDSHEANANTSKGKGKAVLKSTSDETRGPQTRNSTRRRAAADKDTEMKPAHDNSSSEDEELDMSPVEIDDSLMIDEDDVSEDEDDDHDEMLRDDALPVCIPDKVHDVKLGDPADDTAFASSASDSHAQPSGSATKPSSGRGSESVEFRSGGSAFGSRGAMSFAAAAMAGLASVSGRGIRGGRDRRGLPYGSSMNDNYNKLIFTSGGKLLSKHLTIYQAIQRQLVLDEDDDERFTNSGLPSDGNRFWSDIFTITYQKTDSQVDRGSQGDSNSMPKPSKSLSVSNSCSDIRWQQTSLLDSILQGELLCDLEKSSPAYSILSLLRVLEGLNQLAPWLRVQSVADDYSEGKISSLDELYRTGTTVPSEEFLNSKLTPKLARQIQDALALCSGSLPSWCYQLTKACPFLFPFETRRQYFYSTAFGLSRALHRLQQQQSANNHGSLSEREVRVGRLQRQKVRVSRNRILDSAAKVMEMYSSHKAVLEVEYFGEVGTGLGPTLEFYTLLSHDLQKAGIGMWRSNTASDRSAMQIEREEITDGSVDDVSDEKKLGSAVTVERRDFVQAPLGLFPRPWPPNADASEGSKFSKVIEYFRLLGRVMAKALQDGRLLDLPLSTAFYKLVLGQELDLHDILSFDAEFGKILQEMQILVHRKKFLEATSGSNHRLVSDLRFRGTPTEDLCLDFTLPGYPEYILKEGEESTLVNINNLEEYISLVVDATVKSGIMRQMEAFRAGFNQVLDISSLQIFSRHELDYLMCGRIELWEPETLVDNIKFDHGYTAKSPAIVNLLEIMGEFNAEQQHAFCQFVTGAPRLPPGGLAALNPKLTIVRKHSSTSTNTTTNGTGTSESADDDLPSVMTCANYLKLPPYSSKDIMYTKLLYAINEGQGSFDLS</sequence>
<dbReference type="InterPro" id="IPR035983">
    <property type="entry name" value="Hect_E3_ubiquitin_ligase"/>
</dbReference>
<feature type="compositionally biased region" description="Low complexity" evidence="7">
    <location>
        <begin position="971"/>
        <end position="984"/>
    </location>
</feature>
<dbReference type="InterPro" id="IPR045322">
    <property type="entry name" value="HECTD1/TRIP12-like"/>
</dbReference>
<dbReference type="GO" id="GO:0000209">
    <property type="term" value="P:protein polyubiquitination"/>
    <property type="evidence" value="ECO:0007669"/>
    <property type="project" value="TreeGrafter"/>
</dbReference>
<evidence type="ECO:0000256" key="3">
    <source>
        <dbReference type="ARBA" id="ARBA00012485"/>
    </source>
</evidence>
<evidence type="ECO:0000256" key="7">
    <source>
        <dbReference type="SAM" id="MobiDB-lite"/>
    </source>
</evidence>
<evidence type="ECO:0000256" key="5">
    <source>
        <dbReference type="ARBA" id="ARBA00022786"/>
    </source>
</evidence>
<evidence type="ECO:0000259" key="8">
    <source>
        <dbReference type="PROSITE" id="PS50237"/>
    </source>
</evidence>
<dbReference type="SMART" id="SM00119">
    <property type="entry name" value="HECTc"/>
    <property type="match status" value="1"/>
</dbReference>
<feature type="domain" description="HECT" evidence="8">
    <location>
        <begin position="728"/>
        <end position="1030"/>
    </location>
</feature>
<keyword evidence="5 6" id="KW-0833">Ubl conjugation pathway</keyword>
<feature type="region of interest" description="Disordered" evidence="7">
    <location>
        <begin position="254"/>
        <end position="293"/>
    </location>
</feature>
<dbReference type="PANTHER" id="PTHR45670">
    <property type="entry name" value="E3 UBIQUITIN-PROTEIN LIGASE TRIP12"/>
    <property type="match status" value="1"/>
</dbReference>
<dbReference type="Gene3D" id="3.90.1750.10">
    <property type="entry name" value="Hect, E3 ligase catalytic domains"/>
    <property type="match status" value="1"/>
</dbReference>
<organism evidence="9 11">
    <name type="scientific">Iris pallida</name>
    <name type="common">Sweet iris</name>
    <dbReference type="NCBI Taxonomy" id="29817"/>
    <lineage>
        <taxon>Eukaryota</taxon>
        <taxon>Viridiplantae</taxon>
        <taxon>Streptophyta</taxon>
        <taxon>Embryophyta</taxon>
        <taxon>Tracheophyta</taxon>
        <taxon>Spermatophyta</taxon>
        <taxon>Magnoliopsida</taxon>
        <taxon>Liliopsida</taxon>
        <taxon>Asparagales</taxon>
        <taxon>Iridaceae</taxon>
        <taxon>Iridoideae</taxon>
        <taxon>Irideae</taxon>
        <taxon>Iris</taxon>
    </lineage>
</organism>
<name>A0AAX6EJB1_IRIPA</name>
<protein>
    <recommendedName>
        <fullName evidence="3">HECT-type E3 ubiquitin transferase</fullName>
        <ecNumber evidence="3">2.3.2.26</ecNumber>
    </recommendedName>
</protein>
<dbReference type="EMBL" id="JANAVB010025912">
    <property type="protein sequence ID" value="KAJ6819901.1"/>
    <property type="molecule type" value="Genomic_DNA"/>
</dbReference>
<dbReference type="EMBL" id="JANAVB010036218">
    <property type="protein sequence ID" value="KAJ6803915.1"/>
    <property type="molecule type" value="Genomic_DNA"/>
</dbReference>
<dbReference type="PROSITE" id="PS50237">
    <property type="entry name" value="HECT"/>
    <property type="match status" value="1"/>
</dbReference>
<proteinExistence type="inferred from homology"/>
<dbReference type="EC" id="2.3.2.26" evidence="3"/>
<dbReference type="Proteomes" id="UP001140949">
    <property type="component" value="Unassembled WGS sequence"/>
</dbReference>
<evidence type="ECO:0000313" key="10">
    <source>
        <dbReference type="EMBL" id="KAJ6819901.1"/>
    </source>
</evidence>
<feature type="region of interest" description="Disordered" evidence="7">
    <location>
        <begin position="968"/>
        <end position="988"/>
    </location>
</feature>
<dbReference type="FunFam" id="3.90.1750.10:FF:000048">
    <property type="entry name" value="E3 ubiquitin-protein ligase UPL3"/>
    <property type="match status" value="1"/>
</dbReference>
<feature type="compositionally biased region" description="Basic and acidic residues" evidence="7">
    <location>
        <begin position="182"/>
        <end position="194"/>
    </location>
</feature>
<accession>A0AAX6EJB1</accession>
<evidence type="ECO:0000256" key="2">
    <source>
        <dbReference type="ARBA" id="ARBA00006331"/>
    </source>
</evidence>
<reference evidence="9" key="1">
    <citation type="journal article" date="2023" name="GigaByte">
        <title>Genome assembly of the bearded iris, Iris pallida Lam.</title>
        <authorList>
            <person name="Bruccoleri R.E."/>
            <person name="Oakeley E.J."/>
            <person name="Faust A.M.E."/>
            <person name="Altorfer M."/>
            <person name="Dessus-Babus S."/>
            <person name="Burckhardt D."/>
            <person name="Oertli M."/>
            <person name="Naumann U."/>
            <person name="Petersen F."/>
            <person name="Wong J."/>
        </authorList>
    </citation>
    <scope>NUCLEOTIDE SEQUENCE</scope>
    <source>
        <strain evidence="9">GSM-AAB239-AS_SAM_17_03QT</strain>
    </source>
</reference>
<feature type="compositionally biased region" description="Polar residues" evidence="7">
    <location>
        <begin position="269"/>
        <end position="284"/>
    </location>
</feature>
<evidence type="ECO:0000256" key="6">
    <source>
        <dbReference type="PROSITE-ProRule" id="PRU00104"/>
    </source>
</evidence>
<feature type="compositionally biased region" description="Acidic residues" evidence="7">
    <location>
        <begin position="198"/>
        <end position="231"/>
    </location>
</feature>
<dbReference type="Pfam" id="PF00632">
    <property type="entry name" value="HECT"/>
    <property type="match status" value="1"/>
</dbReference>
<dbReference type="GO" id="GO:0043161">
    <property type="term" value="P:proteasome-mediated ubiquitin-dependent protein catabolic process"/>
    <property type="evidence" value="ECO:0007669"/>
    <property type="project" value="TreeGrafter"/>
</dbReference>
<dbReference type="AlphaFoldDB" id="A0AAX6EJB1"/>
<feature type="compositionally biased region" description="Low complexity" evidence="7">
    <location>
        <begin position="105"/>
        <end position="137"/>
    </location>
</feature>
<feature type="region of interest" description="Disordered" evidence="7">
    <location>
        <begin position="89"/>
        <end position="231"/>
    </location>
</feature>
<dbReference type="PANTHER" id="PTHR45670:SF1">
    <property type="entry name" value="E3 UBIQUITIN-PROTEIN LIGASE HECTD1"/>
    <property type="match status" value="1"/>
</dbReference>
<gene>
    <name evidence="9" type="ORF">M6B38_187430</name>
    <name evidence="10" type="ORF">M6B38_400165</name>
</gene>